<dbReference type="EMBL" id="JXQV01000003">
    <property type="protein sequence ID" value="KIQ05171.1"/>
    <property type="molecule type" value="Genomic_DNA"/>
</dbReference>
<keyword evidence="1" id="KW-0472">Membrane</keyword>
<name>A0A0D0KYT1_AGRTU</name>
<dbReference type="AlphaFoldDB" id="A0A0D0KYT1"/>
<evidence type="ECO:0000313" key="3">
    <source>
        <dbReference type="Proteomes" id="UP000035017"/>
    </source>
</evidence>
<reference evidence="2 3" key="1">
    <citation type="submission" date="2014-12" db="EMBL/GenBank/DDBJ databases">
        <title>16Stimator: statistical estimation of ribosomal gene copy numbers from draft genome assemblies.</title>
        <authorList>
            <person name="Perisin M.A."/>
            <person name="Vetter M."/>
            <person name="Gilbert J.A."/>
            <person name="Bergelson J."/>
        </authorList>
    </citation>
    <scope>NUCLEOTIDE SEQUENCE [LARGE SCALE GENOMIC DNA]</scope>
    <source>
        <strain evidence="2 3">MEJ076</strain>
    </source>
</reference>
<protein>
    <submittedName>
        <fullName evidence="2">Uncharacterized protein</fullName>
    </submittedName>
</protein>
<comment type="caution">
    <text evidence="2">The sequence shown here is derived from an EMBL/GenBank/DDBJ whole genome shotgun (WGS) entry which is preliminary data.</text>
</comment>
<sequence length="62" mass="6977">MAFCCFDITFGSETFAWKAAAMNSATFFFLYILPLLISAGVWSAIWVSDANRARRQKIHPGE</sequence>
<dbReference type="Proteomes" id="UP000035017">
    <property type="component" value="Unassembled WGS sequence"/>
</dbReference>
<evidence type="ECO:0000313" key="2">
    <source>
        <dbReference type="EMBL" id="KIQ05171.1"/>
    </source>
</evidence>
<gene>
    <name evidence="2" type="ORF">RU07_03035</name>
</gene>
<proteinExistence type="predicted"/>
<keyword evidence="1" id="KW-0812">Transmembrane</keyword>
<feature type="transmembrane region" description="Helical" evidence="1">
    <location>
        <begin position="27"/>
        <end position="47"/>
    </location>
</feature>
<keyword evidence="1" id="KW-1133">Transmembrane helix</keyword>
<evidence type="ECO:0000256" key="1">
    <source>
        <dbReference type="SAM" id="Phobius"/>
    </source>
</evidence>
<organism evidence="2 3">
    <name type="scientific">Agrobacterium tumefaciens</name>
    <dbReference type="NCBI Taxonomy" id="358"/>
    <lineage>
        <taxon>Bacteria</taxon>
        <taxon>Pseudomonadati</taxon>
        <taxon>Pseudomonadota</taxon>
        <taxon>Alphaproteobacteria</taxon>
        <taxon>Hyphomicrobiales</taxon>
        <taxon>Rhizobiaceae</taxon>
        <taxon>Rhizobium/Agrobacterium group</taxon>
        <taxon>Agrobacterium</taxon>
        <taxon>Agrobacterium tumefaciens complex</taxon>
    </lineage>
</organism>
<accession>A0A0D0KYT1</accession>